<reference evidence="2 3" key="1">
    <citation type="journal article" date="2019" name="Sci. Rep.">
        <title>Orb-weaving spider Araneus ventricosus genome elucidates the spidroin gene catalogue.</title>
        <authorList>
            <person name="Kono N."/>
            <person name="Nakamura H."/>
            <person name="Ohtoshi R."/>
            <person name="Moran D.A.P."/>
            <person name="Shinohara A."/>
            <person name="Yoshida Y."/>
            <person name="Fujiwara M."/>
            <person name="Mori M."/>
            <person name="Tomita M."/>
            <person name="Arakawa K."/>
        </authorList>
    </citation>
    <scope>NUCLEOTIDE SEQUENCE [LARGE SCALE GENOMIC DNA]</scope>
</reference>
<accession>A0A4Y2E9N8</accession>
<keyword evidence="3" id="KW-1185">Reference proteome</keyword>
<dbReference type="AlphaFoldDB" id="A0A4Y2E9N8"/>
<comment type="caution">
    <text evidence="2">The sequence shown here is derived from an EMBL/GenBank/DDBJ whole genome shotgun (WGS) entry which is preliminary data.</text>
</comment>
<dbReference type="Proteomes" id="UP000499080">
    <property type="component" value="Unassembled WGS sequence"/>
</dbReference>
<dbReference type="EMBL" id="BGPR01000542">
    <property type="protein sequence ID" value="GBM25641.1"/>
    <property type="molecule type" value="Genomic_DNA"/>
</dbReference>
<gene>
    <name evidence="2" type="ORF">AVEN_82757_1</name>
</gene>
<evidence type="ECO:0000313" key="3">
    <source>
        <dbReference type="Proteomes" id="UP000499080"/>
    </source>
</evidence>
<proteinExistence type="predicted"/>
<feature type="region of interest" description="Disordered" evidence="1">
    <location>
        <begin position="1"/>
        <end position="23"/>
    </location>
</feature>
<evidence type="ECO:0000313" key="2">
    <source>
        <dbReference type="EMBL" id="GBM25641.1"/>
    </source>
</evidence>
<name>A0A4Y2E9N8_ARAVE</name>
<evidence type="ECO:0000256" key="1">
    <source>
        <dbReference type="SAM" id="MobiDB-lite"/>
    </source>
</evidence>
<sequence length="77" mass="8493">MHSGARVQESKPLSNGMDKSSNRNRVLPSMVLIGSGQLLTGRLRRLHLCGPLKRYRSALPGPLWACVCPGQFYDSLL</sequence>
<organism evidence="2 3">
    <name type="scientific">Araneus ventricosus</name>
    <name type="common">Orbweaver spider</name>
    <name type="synonym">Epeira ventricosa</name>
    <dbReference type="NCBI Taxonomy" id="182803"/>
    <lineage>
        <taxon>Eukaryota</taxon>
        <taxon>Metazoa</taxon>
        <taxon>Ecdysozoa</taxon>
        <taxon>Arthropoda</taxon>
        <taxon>Chelicerata</taxon>
        <taxon>Arachnida</taxon>
        <taxon>Araneae</taxon>
        <taxon>Araneomorphae</taxon>
        <taxon>Entelegynae</taxon>
        <taxon>Araneoidea</taxon>
        <taxon>Araneidae</taxon>
        <taxon>Araneus</taxon>
    </lineage>
</organism>
<protein>
    <submittedName>
        <fullName evidence="2">Uncharacterized protein</fullName>
    </submittedName>
</protein>